<protein>
    <submittedName>
        <fullName evidence="2">Uncharacterized protein</fullName>
    </submittedName>
</protein>
<keyword evidence="1" id="KW-0472">Membrane</keyword>
<name>A0AAV7WAN1_PLEWA</name>
<dbReference type="EMBL" id="JANPWB010000002">
    <property type="protein sequence ID" value="KAJ1209370.1"/>
    <property type="molecule type" value="Genomic_DNA"/>
</dbReference>
<evidence type="ECO:0000313" key="3">
    <source>
        <dbReference type="Proteomes" id="UP001066276"/>
    </source>
</evidence>
<accession>A0AAV7WAN1</accession>
<feature type="transmembrane region" description="Helical" evidence="1">
    <location>
        <begin position="45"/>
        <end position="68"/>
    </location>
</feature>
<evidence type="ECO:0000313" key="2">
    <source>
        <dbReference type="EMBL" id="KAJ1209370.1"/>
    </source>
</evidence>
<proteinExistence type="predicted"/>
<dbReference type="AlphaFoldDB" id="A0AAV7WAN1"/>
<reference evidence="2" key="1">
    <citation type="journal article" date="2022" name="bioRxiv">
        <title>Sequencing and chromosome-scale assembly of the giantPleurodeles waltlgenome.</title>
        <authorList>
            <person name="Brown T."/>
            <person name="Elewa A."/>
            <person name="Iarovenko S."/>
            <person name="Subramanian E."/>
            <person name="Araus A.J."/>
            <person name="Petzold A."/>
            <person name="Susuki M."/>
            <person name="Suzuki K.-i.T."/>
            <person name="Hayashi T."/>
            <person name="Toyoda A."/>
            <person name="Oliveira C."/>
            <person name="Osipova E."/>
            <person name="Leigh N.D."/>
            <person name="Simon A."/>
            <person name="Yun M.H."/>
        </authorList>
    </citation>
    <scope>NUCLEOTIDE SEQUENCE</scope>
    <source>
        <strain evidence="2">20211129_DDA</strain>
        <tissue evidence="2">Liver</tissue>
    </source>
</reference>
<keyword evidence="1" id="KW-1133">Transmembrane helix</keyword>
<comment type="caution">
    <text evidence="2">The sequence shown here is derived from an EMBL/GenBank/DDBJ whole genome shotgun (WGS) entry which is preliminary data.</text>
</comment>
<keyword evidence="3" id="KW-1185">Reference proteome</keyword>
<sequence length="144" mass="16232">MLCRDTIERTFPRRSFHRFRISSRFLGCCPTALTLSTILCHSSAFLAIVVCGFRIVQCGSVLELCVYIERGGVYRQWNTAVERPPRGFVGQNGMGVIVLAWRWRFGHLQFIAARDEAEFRGCRVFGGCTVGGQNDCGGLPRPRR</sequence>
<gene>
    <name evidence="2" type="ORF">NDU88_004748</name>
</gene>
<evidence type="ECO:0000256" key="1">
    <source>
        <dbReference type="SAM" id="Phobius"/>
    </source>
</evidence>
<organism evidence="2 3">
    <name type="scientific">Pleurodeles waltl</name>
    <name type="common">Iberian ribbed newt</name>
    <dbReference type="NCBI Taxonomy" id="8319"/>
    <lineage>
        <taxon>Eukaryota</taxon>
        <taxon>Metazoa</taxon>
        <taxon>Chordata</taxon>
        <taxon>Craniata</taxon>
        <taxon>Vertebrata</taxon>
        <taxon>Euteleostomi</taxon>
        <taxon>Amphibia</taxon>
        <taxon>Batrachia</taxon>
        <taxon>Caudata</taxon>
        <taxon>Salamandroidea</taxon>
        <taxon>Salamandridae</taxon>
        <taxon>Pleurodelinae</taxon>
        <taxon>Pleurodeles</taxon>
    </lineage>
</organism>
<keyword evidence="1" id="KW-0812">Transmembrane</keyword>
<dbReference type="Proteomes" id="UP001066276">
    <property type="component" value="Chromosome 1_2"/>
</dbReference>
<feature type="transmembrane region" description="Helical" evidence="1">
    <location>
        <begin position="21"/>
        <end position="39"/>
    </location>
</feature>